<keyword evidence="3 5" id="KW-0408">Iron</keyword>
<evidence type="ECO:0000256" key="5">
    <source>
        <dbReference type="HAMAP-Rule" id="MF_01637"/>
    </source>
</evidence>
<dbReference type="Gene3D" id="2.60.300.12">
    <property type="entry name" value="HesB-like domain"/>
    <property type="match status" value="1"/>
</dbReference>
<comment type="subunit">
    <text evidence="5">Homodimer.</text>
</comment>
<dbReference type="InterPro" id="IPR001075">
    <property type="entry name" value="NIF_FeS_clus_asmbl_NifU_C"/>
</dbReference>
<sequence>MFNITNEAETYVADLFEQQGEEDLGLKVDIEKAGTPAAAVTFNFCYSKDLSKAYSKFEYKGFNAFIDEVNFDYLKDSEVLLKIEGSTKKLAITAPNAKGEVPKDDAPLEEKIKYTIAAEVNPQLASHGGFVDLVEITEEMDVILNFGGGCQGCSSVKVTLKNGVEAQLKGIYPEIRNILDVTDHTQKENAYM</sequence>
<evidence type="ECO:0000259" key="6">
    <source>
        <dbReference type="Pfam" id="PF01106"/>
    </source>
</evidence>
<comment type="cofactor">
    <cofactor evidence="5">
        <name>[4Fe-4S] cluster</name>
        <dbReference type="ChEBI" id="CHEBI:49883"/>
    </cofactor>
    <text evidence="5">Binds 1 [4Fe-4S] cluster per subunit. The cluster is presumably bound at the interface of two monomers.</text>
</comment>
<reference evidence="7" key="1">
    <citation type="submission" date="2023-10" db="EMBL/GenBank/DDBJ databases">
        <title>The first scallop-associated chemosynthetic bacterial symbiont.</title>
        <authorList>
            <person name="Lin Y.-T."/>
            <person name="Sun J."/>
            <person name="Ip J.C.-H."/>
            <person name="He X."/>
            <person name="Gao Z.-M."/>
            <person name="Perez M."/>
            <person name="Xu T."/>
            <person name="Qian P.-Y."/>
            <person name="Qiu J.-W."/>
        </authorList>
    </citation>
    <scope>NUCLEOTIDE SEQUENCE</scope>
    <source>
        <strain evidence="7">Gill1</strain>
    </source>
</reference>
<name>A0AAU6PIG0_9GAMM</name>
<dbReference type="PANTHER" id="PTHR11178:SF51">
    <property type="entry name" value="FE_S BIOGENESIS PROTEIN NFUA"/>
    <property type="match status" value="1"/>
</dbReference>
<dbReference type="HAMAP" id="MF_01637">
    <property type="entry name" value="Fe_S_biogen_NfuA"/>
    <property type="match status" value="1"/>
</dbReference>
<comment type="similarity">
    <text evidence="5">Belongs to the NfuA family.</text>
</comment>
<dbReference type="InterPro" id="IPR034904">
    <property type="entry name" value="FSCA_dom_sf"/>
</dbReference>
<organism evidence="7">
    <name type="scientific">Catillopecten margaritatus gill symbiont</name>
    <dbReference type="NCBI Taxonomy" id="3083288"/>
    <lineage>
        <taxon>Bacteria</taxon>
        <taxon>Pseudomonadati</taxon>
        <taxon>Pseudomonadota</taxon>
        <taxon>Gammaproteobacteria</taxon>
        <taxon>sulfur-oxidizing symbionts</taxon>
    </lineage>
</organism>
<dbReference type="InterPro" id="IPR017726">
    <property type="entry name" value="Fe/S_biogenesis_protein_NfuA"/>
</dbReference>
<dbReference type="EMBL" id="CP138327">
    <property type="protein sequence ID" value="WXU00805.1"/>
    <property type="molecule type" value="Genomic_DNA"/>
</dbReference>
<keyword evidence="4 5" id="KW-0411">Iron-sulfur</keyword>
<dbReference type="GO" id="GO:0051539">
    <property type="term" value="F:4 iron, 4 sulfur cluster binding"/>
    <property type="evidence" value="ECO:0007669"/>
    <property type="project" value="UniProtKB-UniRule"/>
</dbReference>
<dbReference type="SUPFAM" id="SSF117916">
    <property type="entry name" value="Fe-S cluster assembly (FSCA) domain-like"/>
    <property type="match status" value="1"/>
</dbReference>
<proteinExistence type="inferred from homology"/>
<dbReference type="GO" id="GO:0051604">
    <property type="term" value="P:protein maturation"/>
    <property type="evidence" value="ECO:0007669"/>
    <property type="project" value="UniProtKB-UniRule"/>
</dbReference>
<dbReference type="GO" id="GO:0016226">
    <property type="term" value="P:iron-sulfur cluster assembly"/>
    <property type="evidence" value="ECO:0007669"/>
    <property type="project" value="UniProtKB-UniRule"/>
</dbReference>
<evidence type="ECO:0000256" key="3">
    <source>
        <dbReference type="ARBA" id="ARBA00023004"/>
    </source>
</evidence>
<evidence type="ECO:0000256" key="4">
    <source>
        <dbReference type="ARBA" id="ARBA00023014"/>
    </source>
</evidence>
<comment type="function">
    <text evidence="5">Involved in iron-sulfur cluster biogenesis. Binds a 4Fe-4S cluster, can transfer this cluster to apoproteins, and thereby intervenes in the maturation of Fe/S proteins. Could also act as a scaffold/chaperone for damaged Fe/S proteins.</text>
</comment>
<feature type="binding site" evidence="5">
    <location>
        <position position="150"/>
    </location>
    <ligand>
        <name>[4Fe-4S] cluster</name>
        <dbReference type="ChEBI" id="CHEBI:49883"/>
    </ligand>
</feature>
<feature type="domain" description="NIF system FeS cluster assembly NifU C-terminal" evidence="6">
    <location>
        <begin position="112"/>
        <end position="178"/>
    </location>
</feature>
<dbReference type="Gene3D" id="3.30.300.130">
    <property type="entry name" value="Fe-S cluster assembly (FSCA)"/>
    <property type="match status" value="1"/>
</dbReference>
<dbReference type="SUPFAM" id="SSF89360">
    <property type="entry name" value="HesB-like domain"/>
    <property type="match status" value="1"/>
</dbReference>
<evidence type="ECO:0000256" key="2">
    <source>
        <dbReference type="ARBA" id="ARBA00022723"/>
    </source>
</evidence>
<evidence type="ECO:0000256" key="1">
    <source>
        <dbReference type="ARBA" id="ARBA00022485"/>
    </source>
</evidence>
<gene>
    <name evidence="5 7" type="primary">nfuA</name>
    <name evidence="7" type="ORF">Ctma_1537</name>
</gene>
<keyword evidence="2 5" id="KW-0479">Metal-binding</keyword>
<accession>A0AAU6PIG0</accession>
<dbReference type="Pfam" id="PF01106">
    <property type="entry name" value="NifU"/>
    <property type="match status" value="1"/>
</dbReference>
<dbReference type="PANTHER" id="PTHR11178">
    <property type="entry name" value="IRON-SULFUR CLUSTER SCAFFOLD PROTEIN NFU-RELATED"/>
    <property type="match status" value="1"/>
</dbReference>
<evidence type="ECO:0000313" key="7">
    <source>
        <dbReference type="EMBL" id="WXU00805.1"/>
    </source>
</evidence>
<keyword evidence="1 5" id="KW-0004">4Fe-4S</keyword>
<dbReference type="AlphaFoldDB" id="A0AAU6PIG0"/>
<dbReference type="InterPro" id="IPR035903">
    <property type="entry name" value="HesB-like_dom_sf"/>
</dbReference>
<protein>
    <recommendedName>
        <fullName evidence="5">Fe/S biogenesis protein NfuA</fullName>
    </recommendedName>
</protein>
<dbReference type="GO" id="GO:0005506">
    <property type="term" value="F:iron ion binding"/>
    <property type="evidence" value="ECO:0007669"/>
    <property type="project" value="InterPro"/>
</dbReference>
<feature type="binding site" evidence="5">
    <location>
        <position position="153"/>
    </location>
    <ligand>
        <name>[4Fe-4S] cluster</name>
        <dbReference type="ChEBI" id="CHEBI:49883"/>
    </ligand>
</feature>